<feature type="region of interest" description="Disordered" evidence="1">
    <location>
        <begin position="380"/>
        <end position="467"/>
    </location>
</feature>
<gene>
    <name evidence="2" type="ORF">B0A48_03676</name>
</gene>
<dbReference type="EMBL" id="NAJO01000008">
    <property type="protein sequence ID" value="OQO10380.1"/>
    <property type="molecule type" value="Genomic_DNA"/>
</dbReference>
<name>A0A1V8TG79_9PEZI</name>
<proteinExistence type="predicted"/>
<sequence>MSNQDKSEAISHVIKALLDPQNAEALVLFVNAADEKERQQIFIDIIRELEPDLLDRLSRPKNLVYNVKQYLGCYAYLQHVEDPSDTHLPAAARRFQRFIADGDTDLRNALLFVRLHAEPITPTSTGLPWPDQPLLSDVLDLFTFANLSDPMLTTTLRVIMALKPEVQVTNAYKTPIVEQLATELLGEELTSFLRDTSAKHLLIPVRLNKSHWLLCHLTKHLHAELDIHIMDTRTLRQSGDQATPPEIISTASAIQLVAVSAGDDFDFGFAAIVLAATRLAPALITQWERGHETGSSIIQQLHKGRLELMLFGQEFNAELPHYRRNVLQTTQVPAFSLPTRLKAPEIERGTLKAAAKQQLPHRKPEAPHTGVGTPRLAAEQQLPHHRPATPPLPQLKSVGPRAQPNSTKRFTTPSPQRQNKKPHCEQLSRSKSERLDVAARKTPRTRSHPLPAHPDDLQVKNQRTETSARAAVHHAARDAARDRVVPETPAAYEPAAPPAAVTSAVGRKSLPEYSQLFEFNSSPPTAAIGHLPSSPPLLGPIGLPPPKLHFEAAEPADDLLDISGVEGHNNDDLHGIRCEKNEPAAALPNLPDFPNVLLFNSSPPVAAALLQDLPELPILTAEAADPDEIVVRIPQHLKALLGRRDQFDDLPFEAVNDAAPQIAPRSSVTAIPIGASPEEIAVVEREYLLEHCYTEEQLTLGNAMFGPGSDGLIILQTLLHECETARKTIARWERRTVHAEVELIPGTHELCRPMSAIRIVPSTMNIKLLQPLRNGRKYLCYTPYRYVAVFSLPIEDLWMAIICDRDNRALCDASARCNEYTGKDHCLTRSHLVIETRLINRSLRKQHHKGKIGCWCVQRCLGWLVKYQERTEADDRSDAEKLAG</sequence>
<comment type="caution">
    <text evidence="2">The sequence shown here is derived from an EMBL/GenBank/DDBJ whole genome shotgun (WGS) entry which is preliminary data.</text>
</comment>
<protein>
    <submittedName>
        <fullName evidence="2">Uncharacterized protein</fullName>
    </submittedName>
</protein>
<evidence type="ECO:0000313" key="2">
    <source>
        <dbReference type="EMBL" id="OQO10380.1"/>
    </source>
</evidence>
<evidence type="ECO:0000256" key="1">
    <source>
        <dbReference type="SAM" id="MobiDB-lite"/>
    </source>
</evidence>
<evidence type="ECO:0000313" key="3">
    <source>
        <dbReference type="Proteomes" id="UP000192596"/>
    </source>
</evidence>
<organism evidence="2 3">
    <name type="scientific">Cryoendolithus antarcticus</name>
    <dbReference type="NCBI Taxonomy" id="1507870"/>
    <lineage>
        <taxon>Eukaryota</taxon>
        <taxon>Fungi</taxon>
        <taxon>Dikarya</taxon>
        <taxon>Ascomycota</taxon>
        <taxon>Pezizomycotina</taxon>
        <taxon>Dothideomycetes</taxon>
        <taxon>Dothideomycetidae</taxon>
        <taxon>Cladosporiales</taxon>
        <taxon>Cladosporiaceae</taxon>
        <taxon>Cryoendolithus</taxon>
    </lineage>
</organism>
<dbReference type="Proteomes" id="UP000192596">
    <property type="component" value="Unassembled WGS sequence"/>
</dbReference>
<feature type="region of interest" description="Disordered" evidence="1">
    <location>
        <begin position="353"/>
        <end position="372"/>
    </location>
</feature>
<feature type="compositionally biased region" description="Polar residues" evidence="1">
    <location>
        <begin position="403"/>
        <end position="417"/>
    </location>
</feature>
<accession>A0A1V8TG79</accession>
<feature type="compositionally biased region" description="Basic and acidic residues" evidence="1">
    <location>
        <begin position="422"/>
        <end position="439"/>
    </location>
</feature>
<keyword evidence="3" id="KW-1185">Reference proteome</keyword>
<reference evidence="3" key="1">
    <citation type="submission" date="2017-03" db="EMBL/GenBank/DDBJ databases">
        <title>Genomes of endolithic fungi from Antarctica.</title>
        <authorList>
            <person name="Coleine C."/>
            <person name="Masonjones S."/>
            <person name="Stajich J.E."/>
        </authorList>
    </citation>
    <scope>NUCLEOTIDE SEQUENCE [LARGE SCALE GENOMIC DNA]</scope>
    <source>
        <strain evidence="3">CCFEE 5527</strain>
    </source>
</reference>
<dbReference type="AlphaFoldDB" id="A0A1V8TG79"/>
<dbReference type="InParanoid" id="A0A1V8TG79"/>